<evidence type="ECO:0000313" key="3">
    <source>
        <dbReference type="Proteomes" id="UP000824469"/>
    </source>
</evidence>
<proteinExistence type="predicted"/>
<protein>
    <submittedName>
        <fullName evidence="2">Uncharacterized protein</fullName>
    </submittedName>
</protein>
<evidence type="ECO:0000256" key="1">
    <source>
        <dbReference type="SAM" id="MobiDB-lite"/>
    </source>
</evidence>
<dbReference type="AlphaFoldDB" id="A0AA38CMQ6"/>
<feature type="region of interest" description="Disordered" evidence="1">
    <location>
        <begin position="1"/>
        <end position="41"/>
    </location>
</feature>
<feature type="non-terminal residue" evidence="2">
    <location>
        <position position="51"/>
    </location>
</feature>
<name>A0AA38CMQ6_TAXCH</name>
<comment type="caution">
    <text evidence="2">The sequence shown here is derived from an EMBL/GenBank/DDBJ whole genome shotgun (WGS) entry which is preliminary data.</text>
</comment>
<feature type="compositionally biased region" description="Low complexity" evidence="1">
    <location>
        <begin position="10"/>
        <end position="21"/>
    </location>
</feature>
<reference evidence="2 3" key="1">
    <citation type="journal article" date="2021" name="Nat. Plants">
        <title>The Taxus genome provides insights into paclitaxel biosynthesis.</title>
        <authorList>
            <person name="Xiong X."/>
            <person name="Gou J."/>
            <person name="Liao Q."/>
            <person name="Li Y."/>
            <person name="Zhou Q."/>
            <person name="Bi G."/>
            <person name="Li C."/>
            <person name="Du R."/>
            <person name="Wang X."/>
            <person name="Sun T."/>
            <person name="Guo L."/>
            <person name="Liang H."/>
            <person name="Lu P."/>
            <person name="Wu Y."/>
            <person name="Zhang Z."/>
            <person name="Ro D.K."/>
            <person name="Shang Y."/>
            <person name="Huang S."/>
            <person name="Yan J."/>
        </authorList>
    </citation>
    <scope>NUCLEOTIDE SEQUENCE [LARGE SCALE GENOMIC DNA]</scope>
    <source>
        <strain evidence="2">Ta-2019</strain>
    </source>
</reference>
<accession>A0AA38CMQ6</accession>
<sequence>MAVPWGNADGSFGFTTSSSRSPSRKSKEFSQIRRERKSKHGFPHICIHHVM</sequence>
<keyword evidence="3" id="KW-1185">Reference proteome</keyword>
<dbReference type="EMBL" id="JAHRHJ020000009">
    <property type="protein sequence ID" value="KAH9301528.1"/>
    <property type="molecule type" value="Genomic_DNA"/>
</dbReference>
<gene>
    <name evidence="2" type="ORF">KI387_013111</name>
</gene>
<organism evidence="2 3">
    <name type="scientific">Taxus chinensis</name>
    <name type="common">Chinese yew</name>
    <name type="synonym">Taxus wallichiana var. chinensis</name>
    <dbReference type="NCBI Taxonomy" id="29808"/>
    <lineage>
        <taxon>Eukaryota</taxon>
        <taxon>Viridiplantae</taxon>
        <taxon>Streptophyta</taxon>
        <taxon>Embryophyta</taxon>
        <taxon>Tracheophyta</taxon>
        <taxon>Spermatophyta</taxon>
        <taxon>Pinopsida</taxon>
        <taxon>Pinidae</taxon>
        <taxon>Conifers II</taxon>
        <taxon>Cupressales</taxon>
        <taxon>Taxaceae</taxon>
        <taxon>Taxus</taxon>
    </lineage>
</organism>
<evidence type="ECO:0000313" key="2">
    <source>
        <dbReference type="EMBL" id="KAH9301528.1"/>
    </source>
</evidence>
<dbReference type="Proteomes" id="UP000824469">
    <property type="component" value="Unassembled WGS sequence"/>
</dbReference>